<feature type="compositionally biased region" description="Low complexity" evidence="12">
    <location>
        <begin position="121"/>
        <end position="139"/>
    </location>
</feature>
<keyword evidence="6" id="KW-0653">Protein transport</keyword>
<feature type="compositionally biased region" description="Low complexity" evidence="12">
    <location>
        <begin position="150"/>
        <end position="163"/>
    </location>
</feature>
<feature type="compositionally biased region" description="Acidic residues" evidence="12">
    <location>
        <begin position="7"/>
        <end position="27"/>
    </location>
</feature>
<keyword evidence="9" id="KW-0496">Mitochondrion</keyword>
<keyword evidence="3" id="KW-0813">Transport</keyword>
<accession>A0A2G5BF72</accession>
<evidence type="ECO:0000256" key="1">
    <source>
        <dbReference type="ARBA" id="ARBA00004572"/>
    </source>
</evidence>
<evidence type="ECO:0000256" key="2">
    <source>
        <dbReference type="ARBA" id="ARBA00009874"/>
    </source>
</evidence>
<dbReference type="InterPro" id="IPR005683">
    <property type="entry name" value="Tom22"/>
</dbReference>
<proteinExistence type="inferred from homology"/>
<dbReference type="Proteomes" id="UP000242474">
    <property type="component" value="Unassembled WGS sequence"/>
</dbReference>
<keyword evidence="14" id="KW-1185">Reference proteome</keyword>
<organism evidence="13 14">
    <name type="scientific">Coemansia reversa (strain ATCC 12441 / NRRL 1564)</name>
    <dbReference type="NCBI Taxonomy" id="763665"/>
    <lineage>
        <taxon>Eukaryota</taxon>
        <taxon>Fungi</taxon>
        <taxon>Fungi incertae sedis</taxon>
        <taxon>Zoopagomycota</taxon>
        <taxon>Kickxellomycotina</taxon>
        <taxon>Kickxellomycetes</taxon>
        <taxon>Kickxellales</taxon>
        <taxon>Kickxellaceae</taxon>
        <taxon>Coemansia</taxon>
    </lineage>
</organism>
<evidence type="ECO:0000256" key="5">
    <source>
        <dbReference type="ARBA" id="ARBA00022787"/>
    </source>
</evidence>
<comment type="similarity">
    <text evidence="2">Belongs to the Tom22 family.</text>
</comment>
<keyword evidence="7" id="KW-1133">Transmembrane helix</keyword>
<evidence type="ECO:0000256" key="10">
    <source>
        <dbReference type="ARBA" id="ARBA00023136"/>
    </source>
</evidence>
<comment type="subcellular location">
    <subcellularLocation>
        <location evidence="1">Mitochondrion outer membrane</location>
        <topology evidence="1">Single-pass membrane protein</topology>
    </subcellularLocation>
</comment>
<dbReference type="PANTHER" id="PTHR12504:SF0">
    <property type="entry name" value="MITOCHONDRIAL IMPORT RECEPTOR SUBUNIT TOM22 HOMOLOG"/>
    <property type="match status" value="1"/>
</dbReference>
<evidence type="ECO:0000256" key="9">
    <source>
        <dbReference type="ARBA" id="ARBA00023128"/>
    </source>
</evidence>
<protein>
    <recommendedName>
        <fullName evidence="15">Mitochondrial import translocase, subunit Tom22</fullName>
    </recommendedName>
</protein>
<dbReference type="CDD" id="cd22884">
    <property type="entry name" value="TOM22"/>
    <property type="match status" value="1"/>
</dbReference>
<dbReference type="AlphaFoldDB" id="A0A2G5BF72"/>
<evidence type="ECO:0000313" key="14">
    <source>
        <dbReference type="Proteomes" id="UP000242474"/>
    </source>
</evidence>
<dbReference type="GO" id="GO:0006886">
    <property type="term" value="P:intracellular protein transport"/>
    <property type="evidence" value="ECO:0007669"/>
    <property type="project" value="InterPro"/>
</dbReference>
<evidence type="ECO:0000256" key="6">
    <source>
        <dbReference type="ARBA" id="ARBA00022927"/>
    </source>
</evidence>
<dbReference type="STRING" id="763665.A0A2G5BF72"/>
<dbReference type="OrthoDB" id="10016939at2759"/>
<dbReference type="GO" id="GO:0005741">
    <property type="term" value="C:mitochondrial outer membrane"/>
    <property type="evidence" value="ECO:0007669"/>
    <property type="project" value="UniProtKB-SubCell"/>
</dbReference>
<evidence type="ECO:0000313" key="13">
    <source>
        <dbReference type="EMBL" id="PIA17653.1"/>
    </source>
</evidence>
<evidence type="ECO:0008006" key="15">
    <source>
        <dbReference type="Google" id="ProtNLM"/>
    </source>
</evidence>
<gene>
    <name evidence="13" type="ORF">COEREDRAFT_7245</name>
</gene>
<keyword evidence="5" id="KW-1000">Mitochondrion outer membrane</keyword>
<evidence type="ECO:0000256" key="11">
    <source>
        <dbReference type="ARBA" id="ARBA00023170"/>
    </source>
</evidence>
<dbReference type="EMBL" id="KZ303493">
    <property type="protein sequence ID" value="PIA17653.1"/>
    <property type="molecule type" value="Genomic_DNA"/>
</dbReference>
<feature type="region of interest" description="Disordered" evidence="12">
    <location>
        <begin position="121"/>
        <end position="163"/>
    </location>
</feature>
<evidence type="ECO:0000256" key="8">
    <source>
        <dbReference type="ARBA" id="ARBA00023010"/>
    </source>
</evidence>
<evidence type="ECO:0000256" key="4">
    <source>
        <dbReference type="ARBA" id="ARBA00022692"/>
    </source>
</evidence>
<feature type="region of interest" description="Disordered" evidence="12">
    <location>
        <begin position="7"/>
        <end position="42"/>
    </location>
</feature>
<dbReference type="PANTHER" id="PTHR12504">
    <property type="entry name" value="MITOCHONDRIAL IMPORT RECEPTOR SUBUNIT TOM22"/>
    <property type="match status" value="1"/>
</dbReference>
<name>A0A2G5BF72_COERN</name>
<evidence type="ECO:0000256" key="3">
    <source>
        <dbReference type="ARBA" id="ARBA00022448"/>
    </source>
</evidence>
<keyword evidence="11" id="KW-0675">Receptor</keyword>
<evidence type="ECO:0000256" key="7">
    <source>
        <dbReference type="ARBA" id="ARBA00022989"/>
    </source>
</evidence>
<sequence length="163" mass="17699">MVKLVEIEDESVYDDDSQYTTDAESESVDSLSEKEYDDDSDFEDDDILDESLLERLVALKEIVPASQRHAISRTASTIGYWGNFGARLVGKLGWVLTTSALLVVFPLALETDREKMMQQWESEQQNLQQNGGAPGQGQMMPPPGLGGPAVGPAGVPVEAPGLV</sequence>
<keyword evidence="4" id="KW-0812">Transmembrane</keyword>
<keyword evidence="10" id="KW-0472">Membrane</keyword>
<dbReference type="Pfam" id="PF04281">
    <property type="entry name" value="Tom22"/>
    <property type="match status" value="1"/>
</dbReference>
<reference evidence="13 14" key="1">
    <citation type="journal article" date="2015" name="Genome Biol. Evol.">
        <title>Phylogenomic analyses indicate that early fungi evolved digesting cell walls of algal ancestors of land plants.</title>
        <authorList>
            <person name="Chang Y."/>
            <person name="Wang S."/>
            <person name="Sekimoto S."/>
            <person name="Aerts A.L."/>
            <person name="Choi C."/>
            <person name="Clum A."/>
            <person name="LaButti K.M."/>
            <person name="Lindquist E.A."/>
            <person name="Yee Ngan C."/>
            <person name="Ohm R.A."/>
            <person name="Salamov A.A."/>
            <person name="Grigoriev I.V."/>
            <person name="Spatafora J.W."/>
            <person name="Berbee M.L."/>
        </authorList>
    </citation>
    <scope>NUCLEOTIDE SEQUENCE [LARGE SCALE GENOMIC DNA]</scope>
    <source>
        <strain evidence="13 14">NRRL 1564</strain>
    </source>
</reference>
<evidence type="ECO:0000256" key="12">
    <source>
        <dbReference type="SAM" id="MobiDB-lite"/>
    </source>
</evidence>
<keyword evidence="8" id="KW-0811">Translocation</keyword>